<protein>
    <submittedName>
        <fullName evidence="2">Uncharacterized protein</fullName>
    </submittedName>
</protein>
<accession>A0A0H2WDX7</accession>
<proteinExistence type="predicted"/>
<evidence type="ECO:0000313" key="2">
    <source>
        <dbReference type="EMBL" id="AAU47420.1"/>
    </source>
</evidence>
<feature type="compositionally biased region" description="Basic and acidic residues" evidence="1">
    <location>
        <begin position="1"/>
        <end position="10"/>
    </location>
</feature>
<dbReference type="HOGENOM" id="CLU_2582951_0_0_4"/>
<gene>
    <name evidence="2" type="ordered locus">BMA1182</name>
</gene>
<feature type="region of interest" description="Disordered" evidence="1">
    <location>
        <begin position="1"/>
        <end position="80"/>
    </location>
</feature>
<dbReference type="Proteomes" id="UP000006693">
    <property type="component" value="Chromosome 1"/>
</dbReference>
<dbReference type="KEGG" id="bma:BMA1182"/>
<sequence length="80" mass="9056">MAAARRERARALRQRYRPRLSRERYGRDAGGGLHAPRPSRRACANDGRRARAGKRRRSDIGNPMSINGPVKNFARDSSHC</sequence>
<name>A0A0H2WDX7_BURMA</name>
<dbReference type="EMBL" id="CP000010">
    <property type="protein sequence ID" value="AAU47420.1"/>
    <property type="molecule type" value="Genomic_DNA"/>
</dbReference>
<reference evidence="2 3" key="1">
    <citation type="journal article" date="2004" name="Proc. Natl. Acad. Sci. U.S.A.">
        <title>Structural flexibility in the Burkholderia mallei genome.</title>
        <authorList>
            <person name="Nierman W.C."/>
            <person name="DeShazer D."/>
            <person name="Kim H.S."/>
            <person name="Tettelin H."/>
            <person name="Nelson K.E."/>
            <person name="Feldblyum T."/>
            <person name="Ulrich R.L."/>
            <person name="Ronning C.M."/>
            <person name="Brinkac L.M."/>
            <person name="Daugherty S.C."/>
            <person name="Davidsen T.D."/>
            <person name="Deboy R.T."/>
            <person name="Dimitrov G."/>
            <person name="Dodson R.J."/>
            <person name="Durkin A.S."/>
            <person name="Gwinn M.L."/>
            <person name="Haft D.H."/>
            <person name="Khouri H."/>
            <person name="Kolonay J.F."/>
            <person name="Madupu R."/>
            <person name="Mohammoud Y."/>
            <person name="Nelson W.C."/>
            <person name="Radune D."/>
            <person name="Romero C.M."/>
            <person name="Sarria S."/>
            <person name="Selengut J."/>
            <person name="Shamblin C."/>
            <person name="Sullivan S.A."/>
            <person name="White O."/>
            <person name="Yu Y."/>
            <person name="Zafar N."/>
            <person name="Zhou L."/>
            <person name="Fraser C.M."/>
        </authorList>
    </citation>
    <scope>NUCLEOTIDE SEQUENCE [LARGE SCALE GENOMIC DNA]</scope>
    <source>
        <strain evidence="2 3">ATCC 23344</strain>
    </source>
</reference>
<keyword evidence="3" id="KW-1185">Reference proteome</keyword>
<evidence type="ECO:0000313" key="3">
    <source>
        <dbReference type="Proteomes" id="UP000006693"/>
    </source>
</evidence>
<dbReference type="AlphaFoldDB" id="A0A0H2WDX7"/>
<organism evidence="2 3">
    <name type="scientific">Burkholderia mallei (strain ATCC 23344)</name>
    <dbReference type="NCBI Taxonomy" id="243160"/>
    <lineage>
        <taxon>Bacteria</taxon>
        <taxon>Pseudomonadati</taxon>
        <taxon>Pseudomonadota</taxon>
        <taxon>Betaproteobacteria</taxon>
        <taxon>Burkholderiales</taxon>
        <taxon>Burkholderiaceae</taxon>
        <taxon>Burkholderia</taxon>
        <taxon>pseudomallei group</taxon>
    </lineage>
</organism>
<evidence type="ECO:0000256" key="1">
    <source>
        <dbReference type="SAM" id="MobiDB-lite"/>
    </source>
</evidence>